<dbReference type="Proteomes" id="UP000295680">
    <property type="component" value="Unassembled WGS sequence"/>
</dbReference>
<protein>
    <submittedName>
        <fullName evidence="2">Uncharacterized protein</fullName>
    </submittedName>
</protein>
<feature type="transmembrane region" description="Helical" evidence="1">
    <location>
        <begin position="91"/>
        <end position="108"/>
    </location>
</feature>
<keyword evidence="3" id="KW-1185">Reference proteome</keyword>
<feature type="transmembrane region" description="Helical" evidence="1">
    <location>
        <begin position="63"/>
        <end position="85"/>
    </location>
</feature>
<reference evidence="2 3" key="1">
    <citation type="submission" date="2019-03" db="EMBL/GenBank/DDBJ databases">
        <title>Genomic Encyclopedia of Type Strains, Phase IV (KMG-IV): sequencing the most valuable type-strain genomes for metagenomic binning, comparative biology and taxonomic classification.</title>
        <authorList>
            <person name="Goeker M."/>
        </authorList>
    </citation>
    <scope>NUCLEOTIDE SEQUENCE [LARGE SCALE GENOMIC DNA]</scope>
    <source>
        <strain evidence="2 3">DSM 45934</strain>
    </source>
</reference>
<proteinExistence type="predicted"/>
<name>A0A4R2J9C3_9PSEU</name>
<evidence type="ECO:0000313" key="2">
    <source>
        <dbReference type="EMBL" id="TCO52489.1"/>
    </source>
</evidence>
<dbReference type="AlphaFoldDB" id="A0A4R2J9C3"/>
<keyword evidence="1" id="KW-0472">Membrane</keyword>
<evidence type="ECO:0000256" key="1">
    <source>
        <dbReference type="SAM" id="Phobius"/>
    </source>
</evidence>
<accession>A0A4R2J9C3</accession>
<organism evidence="2 3">
    <name type="scientific">Actinocrispum wychmicini</name>
    <dbReference type="NCBI Taxonomy" id="1213861"/>
    <lineage>
        <taxon>Bacteria</taxon>
        <taxon>Bacillati</taxon>
        <taxon>Actinomycetota</taxon>
        <taxon>Actinomycetes</taxon>
        <taxon>Pseudonocardiales</taxon>
        <taxon>Pseudonocardiaceae</taxon>
        <taxon>Actinocrispum</taxon>
    </lineage>
</organism>
<comment type="caution">
    <text evidence="2">The sequence shown here is derived from an EMBL/GenBank/DDBJ whole genome shotgun (WGS) entry which is preliminary data.</text>
</comment>
<dbReference type="EMBL" id="SLWS01000012">
    <property type="protein sequence ID" value="TCO52489.1"/>
    <property type="molecule type" value="Genomic_DNA"/>
</dbReference>
<sequence length="149" mass="16031">MFRIATHVSARVTHVRAAGGDVYSLKRHHDEPAVVAVKCWQCGATVAIYAASHADVARERRTYLIRAVLTATITFALLLLVAWAFRAGDGTLGTFLLIGGLVTAWLTLANLAHAVLSQECGVAEEASPNSEIFHEAEFGYSQRPDADPA</sequence>
<gene>
    <name evidence="2" type="ORF">EV192_112221</name>
</gene>
<keyword evidence="1" id="KW-1133">Transmembrane helix</keyword>
<keyword evidence="1" id="KW-0812">Transmembrane</keyword>
<evidence type="ECO:0000313" key="3">
    <source>
        <dbReference type="Proteomes" id="UP000295680"/>
    </source>
</evidence>